<evidence type="ECO:0000313" key="3">
    <source>
        <dbReference type="Proteomes" id="UP001500013"/>
    </source>
</evidence>
<dbReference type="InterPro" id="IPR010721">
    <property type="entry name" value="UstE-like"/>
</dbReference>
<dbReference type="EMBL" id="BAAAPU010000009">
    <property type="protein sequence ID" value="GAA1987797.1"/>
    <property type="molecule type" value="Genomic_DNA"/>
</dbReference>
<keyword evidence="1" id="KW-0812">Transmembrane</keyword>
<feature type="transmembrane region" description="Helical" evidence="1">
    <location>
        <begin position="129"/>
        <end position="147"/>
    </location>
</feature>
<sequence>MPPPRPAAAALAQVGSDAASFDAGGFGRTLLLTAVTVVVVLGVTFAVALRVGKQAVIDVTWGLGFVAIAFTALLTSTGHGDGLRRWLALVLTTLWGLRLAAHIWSRSRGKGEDPRYEAMLARADGDPNAYALMHIYLPQGVIMWFVSLPVQVAMFVEGGLGWVVTAGVVVWAVGLFFESVGDLQLTRFRGEAANSGKVLDTGLWRYTRHPNYFGDACVWTGLFLVAASAWPGVLTILSPAALVWNLYAGTGKKLLEKDIGDRRPAYVDYVRRTSGFFPWPPKPAGRDVQH</sequence>
<dbReference type="PROSITE" id="PS50244">
    <property type="entry name" value="S5A_REDUCTASE"/>
    <property type="match status" value="1"/>
</dbReference>
<feature type="transmembrane region" description="Helical" evidence="1">
    <location>
        <begin position="56"/>
        <end position="74"/>
    </location>
</feature>
<dbReference type="Gene3D" id="1.20.120.1630">
    <property type="match status" value="1"/>
</dbReference>
<keyword evidence="1" id="KW-1133">Transmembrane helix</keyword>
<evidence type="ECO:0000256" key="1">
    <source>
        <dbReference type="SAM" id="Phobius"/>
    </source>
</evidence>
<organism evidence="2 3">
    <name type="scientific">Terrabacter lapilli</name>
    <dbReference type="NCBI Taxonomy" id="436231"/>
    <lineage>
        <taxon>Bacteria</taxon>
        <taxon>Bacillati</taxon>
        <taxon>Actinomycetota</taxon>
        <taxon>Actinomycetes</taxon>
        <taxon>Micrococcales</taxon>
        <taxon>Intrasporangiaceae</taxon>
        <taxon>Terrabacter</taxon>
    </lineage>
</organism>
<protein>
    <submittedName>
        <fullName evidence="2">DUF1295 domain-containing protein</fullName>
    </submittedName>
</protein>
<feature type="transmembrane region" description="Helical" evidence="1">
    <location>
        <begin position="30"/>
        <end position="49"/>
    </location>
</feature>
<comment type="caution">
    <text evidence="2">The sequence shown here is derived from an EMBL/GenBank/DDBJ whole genome shotgun (WGS) entry which is preliminary data.</text>
</comment>
<reference evidence="2 3" key="1">
    <citation type="journal article" date="2019" name="Int. J. Syst. Evol. Microbiol.">
        <title>The Global Catalogue of Microorganisms (GCM) 10K type strain sequencing project: providing services to taxonomists for standard genome sequencing and annotation.</title>
        <authorList>
            <consortium name="The Broad Institute Genomics Platform"/>
            <consortium name="The Broad Institute Genome Sequencing Center for Infectious Disease"/>
            <person name="Wu L."/>
            <person name="Ma J."/>
        </authorList>
    </citation>
    <scope>NUCLEOTIDE SEQUENCE [LARGE SCALE GENOMIC DNA]</scope>
    <source>
        <strain evidence="2 3">JCM 15628</strain>
    </source>
</reference>
<gene>
    <name evidence="2" type="ORF">GCM10009817_31700</name>
</gene>
<keyword evidence="1" id="KW-0472">Membrane</keyword>
<dbReference type="Proteomes" id="UP001500013">
    <property type="component" value="Unassembled WGS sequence"/>
</dbReference>
<dbReference type="Pfam" id="PF06966">
    <property type="entry name" value="DUF1295"/>
    <property type="match status" value="1"/>
</dbReference>
<proteinExistence type="predicted"/>
<dbReference type="PANTHER" id="PTHR32251:SF17">
    <property type="entry name" value="STEROID 5-ALPHA REDUCTASE C-TERMINAL DOMAIN-CONTAINING PROTEIN"/>
    <property type="match status" value="1"/>
</dbReference>
<name>A0ABN2SJM3_9MICO</name>
<dbReference type="PANTHER" id="PTHR32251">
    <property type="entry name" value="3-OXO-5-ALPHA-STEROID 4-DEHYDROGENASE"/>
    <property type="match status" value="1"/>
</dbReference>
<feature type="transmembrane region" description="Helical" evidence="1">
    <location>
        <begin position="159"/>
        <end position="177"/>
    </location>
</feature>
<evidence type="ECO:0000313" key="2">
    <source>
        <dbReference type="EMBL" id="GAA1987797.1"/>
    </source>
</evidence>
<keyword evidence="3" id="KW-1185">Reference proteome</keyword>
<accession>A0ABN2SJM3</accession>